<dbReference type="HAMAP" id="MF_01393">
    <property type="entry name" value="ATP_synth_a_bact"/>
    <property type="match status" value="1"/>
</dbReference>
<dbReference type="EMBL" id="JGZP01000014">
    <property type="protein sequence ID" value="KFI96972.1"/>
    <property type="molecule type" value="Genomic_DNA"/>
</dbReference>
<feature type="transmembrane region" description="Helical" evidence="11">
    <location>
        <begin position="230"/>
        <end position="262"/>
    </location>
</feature>
<keyword evidence="11" id="KW-1003">Cell membrane</keyword>
<feature type="transmembrane region" description="Helical" evidence="11">
    <location>
        <begin position="128"/>
        <end position="148"/>
    </location>
</feature>
<keyword evidence="14" id="KW-1185">Reference proteome</keyword>
<dbReference type="GO" id="GO:0045259">
    <property type="term" value="C:proton-transporting ATP synthase complex"/>
    <property type="evidence" value="ECO:0007669"/>
    <property type="project" value="UniProtKB-KW"/>
</dbReference>
<keyword evidence="6 11" id="KW-0375">Hydrogen ion transport</keyword>
<evidence type="ECO:0000256" key="12">
    <source>
        <dbReference type="RuleBase" id="RU000483"/>
    </source>
</evidence>
<organism evidence="13 14">
    <name type="scientific">Bifidobacterium stellenboschense</name>
    <dbReference type="NCBI Taxonomy" id="762211"/>
    <lineage>
        <taxon>Bacteria</taxon>
        <taxon>Bacillati</taxon>
        <taxon>Actinomycetota</taxon>
        <taxon>Actinomycetes</taxon>
        <taxon>Bifidobacteriales</taxon>
        <taxon>Bifidobacteriaceae</taxon>
        <taxon>Bifidobacterium</taxon>
    </lineage>
</organism>
<evidence type="ECO:0000256" key="5">
    <source>
        <dbReference type="ARBA" id="ARBA00022692"/>
    </source>
</evidence>
<dbReference type="SUPFAM" id="SSF81336">
    <property type="entry name" value="F1F0 ATP synthase subunit A"/>
    <property type="match status" value="1"/>
</dbReference>
<evidence type="ECO:0000256" key="9">
    <source>
        <dbReference type="ARBA" id="ARBA00023136"/>
    </source>
</evidence>
<reference evidence="13 14" key="1">
    <citation type="submission" date="2014-03" db="EMBL/GenBank/DDBJ databases">
        <title>Genomics of Bifidobacteria.</title>
        <authorList>
            <person name="Ventura M."/>
            <person name="Milani C."/>
            <person name="Lugli G.A."/>
        </authorList>
    </citation>
    <scope>NUCLEOTIDE SEQUENCE [LARGE SCALE GENOMIC DNA]</scope>
    <source>
        <strain evidence="13 14">DSM 23968</strain>
    </source>
</reference>
<dbReference type="AlphaFoldDB" id="A0A087DN72"/>
<feature type="transmembrane region" description="Helical" evidence="11">
    <location>
        <begin position="99"/>
        <end position="122"/>
    </location>
</feature>
<comment type="caution">
    <text evidence="13">The sequence shown here is derived from an EMBL/GenBank/DDBJ whole genome shotgun (WGS) entry which is preliminary data.</text>
</comment>
<name>A0A087DN72_9BIFI</name>
<dbReference type="PRINTS" id="PR00123">
    <property type="entry name" value="ATPASEA"/>
</dbReference>
<keyword evidence="9 11" id="KW-0472">Membrane</keyword>
<dbReference type="Proteomes" id="UP000029004">
    <property type="component" value="Unassembled WGS sequence"/>
</dbReference>
<comment type="function">
    <text evidence="11 12">Key component of the proton channel; it plays a direct role in the translocation of protons across the membrane.</text>
</comment>
<keyword evidence="3 11" id="KW-0813">Transport</keyword>
<dbReference type="GO" id="GO:0046933">
    <property type="term" value="F:proton-transporting ATP synthase activity, rotational mechanism"/>
    <property type="evidence" value="ECO:0007669"/>
    <property type="project" value="UniProtKB-UniRule"/>
</dbReference>
<keyword evidence="5 11" id="KW-0812">Transmembrane</keyword>
<evidence type="ECO:0000256" key="2">
    <source>
        <dbReference type="ARBA" id="ARBA00006810"/>
    </source>
</evidence>
<dbReference type="InterPro" id="IPR035908">
    <property type="entry name" value="F0_ATP_A_sf"/>
</dbReference>
<dbReference type="eggNOG" id="COG0356">
    <property type="taxonomic scope" value="Bacteria"/>
</dbReference>
<dbReference type="NCBIfam" id="TIGR01131">
    <property type="entry name" value="ATP_synt_6_or_A"/>
    <property type="match status" value="1"/>
</dbReference>
<evidence type="ECO:0000256" key="1">
    <source>
        <dbReference type="ARBA" id="ARBA00004141"/>
    </source>
</evidence>
<gene>
    <name evidence="11" type="primary">atpB</name>
    <name evidence="13" type="ORF">BSTEL_1881</name>
</gene>
<feature type="transmembrane region" description="Helical" evidence="11">
    <location>
        <begin position="38"/>
        <end position="61"/>
    </location>
</feature>
<sequence>MIGAALNSLTLASATQPEYPSIDDFLPPELLFQGTPFAINRIILVRILATIIMLIVLGVTAHRVKLIPGRWQGAVEWLIEFVRDQIVYQVMGELRGKRYVPMITTVFCTLLVFNLCGIIPGFNIAASATITLPLVFAMWCFCQYWIAGIREKGLGHFLRDELFPKGVPAPIYILLSPIQLLELLVIRPFSLTIRLFANMVSGHLILGLCLSATQFFLIDIANKAMAPFGVITFAAGMFMFLFEALVACLQAYIFAILTTAYINMSFPEAD</sequence>
<dbReference type="InterPro" id="IPR023011">
    <property type="entry name" value="ATP_synth_F0_asu_AS"/>
</dbReference>
<feature type="transmembrane region" description="Helical" evidence="11">
    <location>
        <begin position="169"/>
        <end position="189"/>
    </location>
</feature>
<keyword evidence="8 11" id="KW-0406">Ion transport</keyword>
<evidence type="ECO:0000256" key="11">
    <source>
        <dbReference type="HAMAP-Rule" id="MF_01393"/>
    </source>
</evidence>
<protein>
    <recommendedName>
        <fullName evidence="11 12">ATP synthase subunit a</fullName>
    </recommendedName>
    <alternativeName>
        <fullName evidence="11">ATP synthase F0 sector subunit a</fullName>
    </alternativeName>
    <alternativeName>
        <fullName evidence="11">F-ATPase subunit 6</fullName>
    </alternativeName>
</protein>
<evidence type="ECO:0000256" key="3">
    <source>
        <dbReference type="ARBA" id="ARBA00022448"/>
    </source>
</evidence>
<dbReference type="GO" id="GO:0005886">
    <property type="term" value="C:plasma membrane"/>
    <property type="evidence" value="ECO:0007669"/>
    <property type="project" value="UniProtKB-SubCell"/>
</dbReference>
<dbReference type="InterPro" id="IPR045083">
    <property type="entry name" value="ATP_synth_F0_asu_bact/mt"/>
</dbReference>
<evidence type="ECO:0000256" key="7">
    <source>
        <dbReference type="ARBA" id="ARBA00022989"/>
    </source>
</evidence>
<dbReference type="CDD" id="cd00310">
    <property type="entry name" value="ATP-synt_Fo_a_6"/>
    <property type="match status" value="1"/>
</dbReference>
<dbReference type="RefSeq" id="WP_034528867.1">
    <property type="nucleotide sequence ID" value="NZ_JGZP01000014.1"/>
</dbReference>
<dbReference type="STRING" id="762211.BSTEL_1881"/>
<dbReference type="OrthoDB" id="9809130at2"/>
<evidence type="ECO:0000256" key="10">
    <source>
        <dbReference type="ARBA" id="ARBA00023310"/>
    </source>
</evidence>
<keyword evidence="7 11" id="KW-1133">Transmembrane helix</keyword>
<feature type="transmembrane region" description="Helical" evidence="11">
    <location>
        <begin position="195"/>
        <end position="218"/>
    </location>
</feature>
<dbReference type="PROSITE" id="PS00449">
    <property type="entry name" value="ATPASE_A"/>
    <property type="match status" value="1"/>
</dbReference>
<comment type="similarity">
    <text evidence="2 11 12">Belongs to the ATPase A chain family.</text>
</comment>
<dbReference type="PANTHER" id="PTHR11410">
    <property type="entry name" value="ATP SYNTHASE SUBUNIT A"/>
    <property type="match status" value="1"/>
</dbReference>
<evidence type="ECO:0000256" key="6">
    <source>
        <dbReference type="ARBA" id="ARBA00022781"/>
    </source>
</evidence>
<evidence type="ECO:0000313" key="14">
    <source>
        <dbReference type="Proteomes" id="UP000029004"/>
    </source>
</evidence>
<dbReference type="Gene3D" id="1.20.120.220">
    <property type="entry name" value="ATP synthase, F0 complex, subunit A"/>
    <property type="match status" value="1"/>
</dbReference>
<keyword evidence="4 11" id="KW-0138">CF(0)</keyword>
<proteinExistence type="inferred from homology"/>
<dbReference type="PANTHER" id="PTHR11410:SF0">
    <property type="entry name" value="ATP SYNTHASE SUBUNIT A"/>
    <property type="match status" value="1"/>
</dbReference>
<dbReference type="InterPro" id="IPR000568">
    <property type="entry name" value="ATP_synth_F0_asu"/>
</dbReference>
<comment type="subcellular location">
    <subcellularLocation>
        <location evidence="11 12">Cell membrane</location>
        <topology evidence="11 12">Multi-pass membrane protein</topology>
    </subcellularLocation>
    <subcellularLocation>
        <location evidence="1">Membrane</location>
        <topology evidence="1">Multi-pass membrane protein</topology>
    </subcellularLocation>
</comment>
<keyword evidence="10 11" id="KW-0066">ATP synthesis</keyword>
<accession>A0A087DN72</accession>
<evidence type="ECO:0000313" key="13">
    <source>
        <dbReference type="EMBL" id="KFI96972.1"/>
    </source>
</evidence>
<evidence type="ECO:0000256" key="8">
    <source>
        <dbReference type="ARBA" id="ARBA00023065"/>
    </source>
</evidence>
<evidence type="ECO:0000256" key="4">
    <source>
        <dbReference type="ARBA" id="ARBA00022547"/>
    </source>
</evidence>
<dbReference type="Pfam" id="PF00119">
    <property type="entry name" value="ATP-synt_A"/>
    <property type="match status" value="1"/>
</dbReference>